<feature type="region of interest" description="Disordered" evidence="6">
    <location>
        <begin position="1"/>
        <end position="78"/>
    </location>
</feature>
<protein>
    <recommendedName>
        <fullName evidence="7">BHLH domain-containing protein</fullName>
    </recommendedName>
</protein>
<comment type="subcellular location">
    <subcellularLocation>
        <location evidence="1">Nucleus</location>
    </subcellularLocation>
</comment>
<keyword evidence="3" id="KW-0238">DNA-binding</keyword>
<dbReference type="InterPro" id="IPR011598">
    <property type="entry name" value="bHLH_dom"/>
</dbReference>
<dbReference type="GO" id="GO:0000981">
    <property type="term" value="F:DNA-binding transcription factor activity, RNA polymerase II-specific"/>
    <property type="evidence" value="ECO:0007669"/>
    <property type="project" value="TreeGrafter"/>
</dbReference>
<dbReference type="EMBL" id="CAMAPF010001056">
    <property type="protein sequence ID" value="CAH9143762.1"/>
    <property type="molecule type" value="Genomic_DNA"/>
</dbReference>
<dbReference type="SUPFAM" id="SSF47459">
    <property type="entry name" value="HLH, helix-loop-helix DNA-binding domain"/>
    <property type="match status" value="1"/>
</dbReference>
<feature type="compositionally biased region" description="Polar residues" evidence="6">
    <location>
        <begin position="1"/>
        <end position="21"/>
    </location>
</feature>
<dbReference type="AlphaFoldDB" id="A0AAV0G8S0"/>
<dbReference type="PROSITE" id="PS50888">
    <property type="entry name" value="BHLH"/>
    <property type="match status" value="1"/>
</dbReference>
<organism evidence="8 9">
    <name type="scientific">Cuscuta epithymum</name>
    <dbReference type="NCBI Taxonomy" id="186058"/>
    <lineage>
        <taxon>Eukaryota</taxon>
        <taxon>Viridiplantae</taxon>
        <taxon>Streptophyta</taxon>
        <taxon>Embryophyta</taxon>
        <taxon>Tracheophyta</taxon>
        <taxon>Spermatophyta</taxon>
        <taxon>Magnoliopsida</taxon>
        <taxon>eudicotyledons</taxon>
        <taxon>Gunneridae</taxon>
        <taxon>Pentapetalae</taxon>
        <taxon>asterids</taxon>
        <taxon>lamiids</taxon>
        <taxon>Solanales</taxon>
        <taxon>Convolvulaceae</taxon>
        <taxon>Cuscuteae</taxon>
        <taxon>Cuscuta</taxon>
        <taxon>Cuscuta subgen. Cuscuta</taxon>
    </lineage>
</organism>
<keyword evidence="4" id="KW-0804">Transcription</keyword>
<comment type="caution">
    <text evidence="8">The sequence shown here is derived from an EMBL/GenBank/DDBJ whole genome shotgun (WGS) entry which is preliminary data.</text>
</comment>
<evidence type="ECO:0000256" key="3">
    <source>
        <dbReference type="ARBA" id="ARBA00023125"/>
    </source>
</evidence>
<evidence type="ECO:0000256" key="1">
    <source>
        <dbReference type="ARBA" id="ARBA00004123"/>
    </source>
</evidence>
<name>A0AAV0G8S0_9ASTE</name>
<evidence type="ECO:0000256" key="2">
    <source>
        <dbReference type="ARBA" id="ARBA00023015"/>
    </source>
</evidence>
<dbReference type="CDD" id="cd11393">
    <property type="entry name" value="bHLH_AtbHLH_like"/>
    <property type="match status" value="1"/>
</dbReference>
<dbReference type="Gene3D" id="4.10.280.10">
    <property type="entry name" value="Helix-loop-helix DNA-binding domain"/>
    <property type="match status" value="1"/>
</dbReference>
<gene>
    <name evidence="8" type="ORF">CEPIT_LOCUS40922</name>
</gene>
<dbReference type="InterPro" id="IPR045239">
    <property type="entry name" value="bHLH95_bHLH"/>
</dbReference>
<dbReference type="GO" id="GO:0005634">
    <property type="term" value="C:nucleus"/>
    <property type="evidence" value="ECO:0007669"/>
    <property type="project" value="UniProtKB-SubCell"/>
</dbReference>
<dbReference type="PANTHER" id="PTHR16223:SF53">
    <property type="entry name" value="TRANSCRIPTION FACTOR BHLH68-LIKE"/>
    <property type="match status" value="1"/>
</dbReference>
<proteinExistence type="predicted"/>
<feature type="compositionally biased region" description="Polar residues" evidence="6">
    <location>
        <begin position="238"/>
        <end position="247"/>
    </location>
</feature>
<accession>A0AAV0G8S0</accession>
<dbReference type="PANTHER" id="PTHR16223">
    <property type="entry name" value="TRANSCRIPTION FACTOR BHLH83-RELATED"/>
    <property type="match status" value="1"/>
</dbReference>
<dbReference type="GO" id="GO:0046983">
    <property type="term" value="F:protein dimerization activity"/>
    <property type="evidence" value="ECO:0007669"/>
    <property type="project" value="InterPro"/>
</dbReference>
<reference evidence="8" key="1">
    <citation type="submission" date="2022-07" db="EMBL/GenBank/DDBJ databases">
        <authorList>
            <person name="Macas J."/>
            <person name="Novak P."/>
            <person name="Neumann P."/>
        </authorList>
    </citation>
    <scope>NUCLEOTIDE SEQUENCE</scope>
</reference>
<evidence type="ECO:0000256" key="4">
    <source>
        <dbReference type="ARBA" id="ARBA00023163"/>
    </source>
</evidence>
<keyword evidence="5" id="KW-0539">Nucleus</keyword>
<evidence type="ECO:0000313" key="9">
    <source>
        <dbReference type="Proteomes" id="UP001152523"/>
    </source>
</evidence>
<evidence type="ECO:0000313" key="8">
    <source>
        <dbReference type="EMBL" id="CAH9143762.1"/>
    </source>
</evidence>
<feature type="domain" description="BHLH" evidence="7">
    <location>
        <begin position="238"/>
        <end position="287"/>
    </location>
</feature>
<dbReference type="InterPro" id="IPR036638">
    <property type="entry name" value="HLH_DNA-bd_sf"/>
</dbReference>
<dbReference type="InterPro" id="IPR045843">
    <property type="entry name" value="IND-like"/>
</dbReference>
<dbReference type="FunFam" id="4.10.280.10:FF:000092">
    <property type="entry name" value="transcription factor bHLH68 isoform X1"/>
    <property type="match status" value="1"/>
</dbReference>
<evidence type="ECO:0000259" key="7">
    <source>
        <dbReference type="PROSITE" id="PS50888"/>
    </source>
</evidence>
<keyword evidence="2" id="KW-0805">Transcription regulation</keyword>
<feature type="compositionally biased region" description="Basic residues" evidence="6">
    <location>
        <begin position="23"/>
        <end position="38"/>
    </location>
</feature>
<dbReference type="Proteomes" id="UP001152523">
    <property type="component" value="Unassembled WGS sequence"/>
</dbReference>
<dbReference type="GO" id="GO:0000978">
    <property type="term" value="F:RNA polymerase II cis-regulatory region sequence-specific DNA binding"/>
    <property type="evidence" value="ECO:0007669"/>
    <property type="project" value="TreeGrafter"/>
</dbReference>
<keyword evidence="9" id="KW-1185">Reference proteome</keyword>
<evidence type="ECO:0000256" key="6">
    <source>
        <dbReference type="SAM" id="MobiDB-lite"/>
    </source>
</evidence>
<sequence length="379" mass="41376">MNRGVMQSPSWWSHANNTMRPPTSHHHHHHHHDNHHHHQESANSTSSSPFMAPPDHIPHNLFPHLTPPQLPTPSSTHSLPFSSWINDSQLRLPSPADSWSQLILGGLVVDGDKSDGMANWEGQQQLLSQGTTTFDTKQQNVINTSAANSCYIYGGGIENNADFLAKPSTNYNNNNNNNWSQSSPSKSCITTLSCTDTMLNSSNTIVMSPRARHPPPDHSSECISTATTGGAPKKPRLQPSSSSQSTFKVRKEKLGDRITALHQLVSPFGKTDTASVLLEAIGYVRFLQSQIEALSLPYLATATSHDQTISHHQQSTVIQGEMNTLFPEDPGQVSSNEESKKDLKSRGLCLVPISSTLQVGNNNGADYWAPTPYGGVGFL</sequence>
<evidence type="ECO:0000256" key="5">
    <source>
        <dbReference type="ARBA" id="ARBA00023242"/>
    </source>
</evidence>
<feature type="region of interest" description="Disordered" evidence="6">
    <location>
        <begin position="209"/>
        <end position="249"/>
    </location>
</feature>